<dbReference type="EMBL" id="JAHMHR010000034">
    <property type="protein sequence ID" value="KAK1672971.1"/>
    <property type="molecule type" value="Genomic_DNA"/>
</dbReference>
<protein>
    <submittedName>
        <fullName evidence="3">Uncharacterized protein</fullName>
    </submittedName>
</protein>
<evidence type="ECO:0000256" key="1">
    <source>
        <dbReference type="SAM" id="MobiDB-lite"/>
    </source>
</evidence>
<reference evidence="3" key="1">
    <citation type="submission" date="2021-06" db="EMBL/GenBank/DDBJ databases">
        <title>Comparative genomics, transcriptomics and evolutionary studies reveal genomic signatures of adaptation to plant cell wall in hemibiotrophic fungi.</title>
        <authorList>
            <consortium name="DOE Joint Genome Institute"/>
            <person name="Baroncelli R."/>
            <person name="Diaz J.F."/>
            <person name="Benocci T."/>
            <person name="Peng M."/>
            <person name="Battaglia E."/>
            <person name="Haridas S."/>
            <person name="Andreopoulos W."/>
            <person name="Labutti K."/>
            <person name="Pangilinan J."/>
            <person name="Floch G.L."/>
            <person name="Makela M.R."/>
            <person name="Henrissat B."/>
            <person name="Grigoriev I.V."/>
            <person name="Crouch J.A."/>
            <person name="De Vries R.P."/>
            <person name="Sukno S.A."/>
            <person name="Thon M.R."/>
        </authorList>
    </citation>
    <scope>NUCLEOTIDE SEQUENCE</scope>
    <source>
        <strain evidence="3">CBS 193.32</strain>
    </source>
</reference>
<feature type="transmembrane region" description="Helical" evidence="2">
    <location>
        <begin position="91"/>
        <end position="115"/>
    </location>
</feature>
<accession>A0AAJ0AFJ9</accession>
<organism evidence="3 4">
    <name type="scientific">Colletotrichum godetiae</name>
    <dbReference type="NCBI Taxonomy" id="1209918"/>
    <lineage>
        <taxon>Eukaryota</taxon>
        <taxon>Fungi</taxon>
        <taxon>Dikarya</taxon>
        <taxon>Ascomycota</taxon>
        <taxon>Pezizomycotina</taxon>
        <taxon>Sordariomycetes</taxon>
        <taxon>Hypocreomycetidae</taxon>
        <taxon>Glomerellales</taxon>
        <taxon>Glomerellaceae</taxon>
        <taxon>Colletotrichum</taxon>
        <taxon>Colletotrichum acutatum species complex</taxon>
    </lineage>
</organism>
<gene>
    <name evidence="3" type="ORF">BDP55DRAFT_236488</name>
</gene>
<feature type="transmembrane region" description="Helical" evidence="2">
    <location>
        <begin position="47"/>
        <end position="70"/>
    </location>
</feature>
<sequence length="119" mass="12985">MVVETHPTPVPSIPGTKSPRQERESHGAPLPWSVHGHRSLVLGATEYLVLVLVVGVVATVLPGWPCLVLLCLISSSLSNKTILPVRVFRSFYLVLTYSYFASPQASTSCLFLAYLPVPR</sequence>
<dbReference type="AlphaFoldDB" id="A0AAJ0AFJ9"/>
<keyword evidence="2" id="KW-0472">Membrane</keyword>
<evidence type="ECO:0000256" key="2">
    <source>
        <dbReference type="SAM" id="Phobius"/>
    </source>
</evidence>
<keyword evidence="2" id="KW-1133">Transmembrane helix</keyword>
<keyword evidence="4" id="KW-1185">Reference proteome</keyword>
<evidence type="ECO:0000313" key="3">
    <source>
        <dbReference type="EMBL" id="KAK1672971.1"/>
    </source>
</evidence>
<evidence type="ECO:0000313" key="4">
    <source>
        <dbReference type="Proteomes" id="UP001224890"/>
    </source>
</evidence>
<dbReference type="GeneID" id="85450708"/>
<feature type="region of interest" description="Disordered" evidence="1">
    <location>
        <begin position="1"/>
        <end position="31"/>
    </location>
</feature>
<proteinExistence type="predicted"/>
<name>A0AAJ0AFJ9_9PEZI</name>
<dbReference type="RefSeq" id="XP_060426974.1">
    <property type="nucleotide sequence ID" value="XM_060566182.1"/>
</dbReference>
<comment type="caution">
    <text evidence="3">The sequence shown here is derived from an EMBL/GenBank/DDBJ whole genome shotgun (WGS) entry which is preliminary data.</text>
</comment>
<dbReference type="Proteomes" id="UP001224890">
    <property type="component" value="Unassembled WGS sequence"/>
</dbReference>
<keyword evidence="2" id="KW-0812">Transmembrane</keyword>